<reference evidence="2 3" key="1">
    <citation type="submission" date="2023-10" db="EMBL/GenBank/DDBJ databases">
        <title>Draft genome sequence of Xylaria bambusicola isolate GMP-LS, the root and basal stem rot pathogen of sugarcane in Indonesia.</title>
        <authorList>
            <person name="Selvaraj P."/>
            <person name="Muralishankar V."/>
            <person name="Muruganantham S."/>
            <person name="Sp S."/>
            <person name="Haryani S."/>
            <person name="Lau K.J.X."/>
            <person name="Naqvi N.I."/>
        </authorList>
    </citation>
    <scope>NUCLEOTIDE SEQUENCE [LARGE SCALE GENOMIC DNA]</scope>
    <source>
        <strain evidence="2">GMP-LS</strain>
    </source>
</reference>
<protein>
    <submittedName>
        <fullName evidence="2">Uncharacterized protein</fullName>
    </submittedName>
</protein>
<dbReference type="EMBL" id="JAWHQM010000037">
    <property type="protein sequence ID" value="KAK5634027.1"/>
    <property type="molecule type" value="Genomic_DNA"/>
</dbReference>
<dbReference type="Proteomes" id="UP001305414">
    <property type="component" value="Unassembled WGS sequence"/>
</dbReference>
<evidence type="ECO:0000313" key="3">
    <source>
        <dbReference type="Proteomes" id="UP001305414"/>
    </source>
</evidence>
<gene>
    <name evidence="2" type="ORF">RRF57_009741</name>
</gene>
<proteinExistence type="predicted"/>
<dbReference type="AlphaFoldDB" id="A0AAN7Z955"/>
<feature type="compositionally biased region" description="Gly residues" evidence="1">
    <location>
        <begin position="13"/>
        <end position="22"/>
    </location>
</feature>
<keyword evidence="3" id="KW-1185">Reference proteome</keyword>
<evidence type="ECO:0000313" key="2">
    <source>
        <dbReference type="EMBL" id="KAK5634027.1"/>
    </source>
</evidence>
<comment type="caution">
    <text evidence="2">The sequence shown here is derived from an EMBL/GenBank/DDBJ whole genome shotgun (WGS) entry which is preliminary data.</text>
</comment>
<sequence length="92" mass="9056">MAIGLTTIPSAPGGKGNIEGDGDIGVGPAVGARVLTGETGKVAGSTDDVVASASTTHLEDEKSGLGTMGELPVWGTLDFHFSSSGPSDTIID</sequence>
<feature type="region of interest" description="Disordered" evidence="1">
    <location>
        <begin position="1"/>
        <end position="22"/>
    </location>
</feature>
<accession>A0AAN7Z955</accession>
<name>A0AAN7Z955_9PEZI</name>
<evidence type="ECO:0000256" key="1">
    <source>
        <dbReference type="SAM" id="MobiDB-lite"/>
    </source>
</evidence>
<organism evidence="2 3">
    <name type="scientific">Xylaria bambusicola</name>
    <dbReference type="NCBI Taxonomy" id="326684"/>
    <lineage>
        <taxon>Eukaryota</taxon>
        <taxon>Fungi</taxon>
        <taxon>Dikarya</taxon>
        <taxon>Ascomycota</taxon>
        <taxon>Pezizomycotina</taxon>
        <taxon>Sordariomycetes</taxon>
        <taxon>Xylariomycetidae</taxon>
        <taxon>Xylariales</taxon>
        <taxon>Xylariaceae</taxon>
        <taxon>Xylaria</taxon>
    </lineage>
</organism>